<reference evidence="1" key="1">
    <citation type="journal article" date="2019" name="MBio">
        <title>Virus Genomes from Deep Sea Sediments Expand the Ocean Megavirome and Support Independent Origins of Viral Gigantism.</title>
        <authorList>
            <person name="Backstrom D."/>
            <person name="Yutin N."/>
            <person name="Jorgensen S.L."/>
            <person name="Dharamshi J."/>
            <person name="Homa F."/>
            <person name="Zaremba-Niedwiedzka K."/>
            <person name="Spang A."/>
            <person name="Wolf Y.I."/>
            <person name="Koonin E.V."/>
            <person name="Ettema T.J."/>
        </authorList>
    </citation>
    <scope>NUCLEOTIDE SEQUENCE</scope>
</reference>
<protein>
    <submittedName>
        <fullName evidence="1">Uncharacterized protein</fullName>
    </submittedName>
</protein>
<proteinExistence type="predicted"/>
<name>A0A481ZBB0_9VIRU</name>
<gene>
    <name evidence="1" type="ORF">LCPAC401_00070</name>
</gene>
<sequence length="56" mass="6717">MDFNTVFELNECRLRNYAKKMKLNKWLALATHPLVFQYVQDEKPEDLSLIEPSSDW</sequence>
<dbReference type="EMBL" id="MK500577">
    <property type="protein sequence ID" value="QBK92369.1"/>
    <property type="molecule type" value="Genomic_DNA"/>
</dbReference>
<organism evidence="1">
    <name type="scientific">Pithovirus LCPAC401</name>
    <dbReference type="NCBI Taxonomy" id="2506595"/>
    <lineage>
        <taxon>Viruses</taxon>
        <taxon>Pithoviruses</taxon>
    </lineage>
</organism>
<evidence type="ECO:0000313" key="1">
    <source>
        <dbReference type="EMBL" id="QBK92369.1"/>
    </source>
</evidence>
<accession>A0A481ZBB0</accession>